<feature type="transmembrane region" description="Helical" evidence="1">
    <location>
        <begin position="725"/>
        <end position="742"/>
    </location>
</feature>
<feature type="transmembrane region" description="Helical" evidence="1">
    <location>
        <begin position="449"/>
        <end position="470"/>
    </location>
</feature>
<reference evidence="3" key="2">
    <citation type="submission" date="2011-01" db="EMBL/GenBank/DDBJ databases">
        <title>The complete genome of Nitratifractor salsuginis DSM 16511.</title>
        <authorList>
            <consortium name="US DOE Joint Genome Institute (JGI-PGF)"/>
            <person name="Lucas S."/>
            <person name="Copeland A."/>
            <person name="Lapidus A."/>
            <person name="Bruce D."/>
            <person name="Goodwin L."/>
            <person name="Pitluck S."/>
            <person name="Kyrpides N."/>
            <person name="Mavromatis K."/>
            <person name="Ivanova N."/>
            <person name="Mikhailova N."/>
            <person name="Zeytun A."/>
            <person name="Detter J.C."/>
            <person name="Tapia R."/>
            <person name="Han C."/>
            <person name="Land M."/>
            <person name="Hauser L."/>
            <person name="Markowitz V."/>
            <person name="Cheng J.-F."/>
            <person name="Hugenholtz P."/>
            <person name="Woyke T."/>
            <person name="Wu D."/>
            <person name="Tindall B."/>
            <person name="Schuetze A."/>
            <person name="Brambilla E."/>
            <person name="Klenk H.-P."/>
            <person name="Eisen J.A."/>
        </authorList>
    </citation>
    <scope>NUCLEOTIDE SEQUENCE [LARGE SCALE GENOMIC DNA]</scope>
    <source>
        <strain evidence="3">DSM 16511 / JCM 12458 / E9I37-1</strain>
    </source>
</reference>
<feature type="transmembrane region" description="Helical" evidence="1">
    <location>
        <begin position="156"/>
        <end position="173"/>
    </location>
</feature>
<organism evidence="2 3">
    <name type="scientific">Nitratifractor salsuginis (strain DSM 16511 / JCM 12458 / E9I37-1)</name>
    <dbReference type="NCBI Taxonomy" id="749222"/>
    <lineage>
        <taxon>Bacteria</taxon>
        <taxon>Pseudomonadati</taxon>
        <taxon>Campylobacterota</taxon>
        <taxon>Epsilonproteobacteria</taxon>
        <taxon>Campylobacterales</taxon>
        <taxon>Sulfurovaceae</taxon>
        <taxon>Nitratifractor</taxon>
    </lineage>
</organism>
<dbReference type="Proteomes" id="UP000008633">
    <property type="component" value="Chromosome"/>
</dbReference>
<reference evidence="2 3" key="1">
    <citation type="journal article" date="2011" name="Stand. Genomic Sci.">
        <title>Complete genome sequence of Nitratifractor salsuginis type strain (E9I37-1).</title>
        <authorList>
            <person name="Anderson I."/>
            <person name="Sikorski J."/>
            <person name="Zeytun A."/>
            <person name="Nolan M."/>
            <person name="Lapidus A."/>
            <person name="Lucas S."/>
            <person name="Hammon N."/>
            <person name="Deshpande S."/>
            <person name="Cheng J.F."/>
            <person name="Tapia R."/>
            <person name="Han C."/>
            <person name="Goodwin L."/>
            <person name="Pitluck S."/>
            <person name="Liolios K."/>
            <person name="Pagani I."/>
            <person name="Ivanova N."/>
            <person name="Huntemann M."/>
            <person name="Mavromatis K."/>
            <person name="Ovchinikova G."/>
            <person name="Pati A."/>
            <person name="Chen A."/>
            <person name="Palaniappan K."/>
            <person name="Land M."/>
            <person name="Hauser L."/>
            <person name="Brambilla E.M."/>
            <person name="Ngatchou-Djao O.D."/>
            <person name="Rohde M."/>
            <person name="Tindall B.J."/>
            <person name="Goker M."/>
            <person name="Detter J.C."/>
            <person name="Woyke T."/>
            <person name="Bristow J."/>
            <person name="Eisen J.A."/>
            <person name="Markowitz V."/>
            <person name="Hugenholtz P."/>
            <person name="Klenk H.P."/>
            <person name="Kyrpides N.C."/>
        </authorList>
    </citation>
    <scope>NUCLEOTIDE SEQUENCE [LARGE SCALE GENOMIC DNA]</scope>
    <source>
        <strain evidence="3">DSM 16511 / JCM 12458 / E9I37-1</strain>
    </source>
</reference>
<gene>
    <name evidence="2" type="ordered locus">Nitsa_2040</name>
</gene>
<evidence type="ECO:0000256" key="1">
    <source>
        <dbReference type="SAM" id="Phobius"/>
    </source>
</evidence>
<feature type="transmembrane region" description="Helical" evidence="1">
    <location>
        <begin position="310"/>
        <end position="330"/>
    </location>
</feature>
<dbReference type="HOGENOM" id="CLU_290493_0_0_7"/>
<dbReference type="OrthoDB" id="2349131at2"/>
<keyword evidence="1" id="KW-1133">Transmembrane helix</keyword>
<feature type="transmembrane region" description="Helical" evidence="1">
    <location>
        <begin position="539"/>
        <end position="559"/>
    </location>
</feature>
<feature type="transmembrane region" description="Helical" evidence="1">
    <location>
        <begin position="200"/>
        <end position="225"/>
    </location>
</feature>
<proteinExistence type="predicted"/>
<feature type="transmembrane region" description="Helical" evidence="1">
    <location>
        <begin position="385"/>
        <end position="405"/>
    </location>
</feature>
<feature type="transmembrane region" description="Helical" evidence="1">
    <location>
        <begin position="104"/>
        <end position="121"/>
    </location>
</feature>
<dbReference type="AlphaFoldDB" id="E6X2Z9"/>
<dbReference type="KEGG" id="nsa:Nitsa_2040"/>
<sequence length="1053" mass="121722">MNMRQNEFIMTLNIDKRYLPFLFIYVFVSLNALFNALASAYGNPFPFNTFLFYASDLHADLVKMAMGYLPHTITFNVNHWDPIYQNYYKLFKEGWFLNHHLDNAHMPPFSYLVGWLLSLILQKSASPTVLLLFYYSFVILTLAAISAVFSRNKKDFIVIFTGSLLSYPLLFVLSRGNLFAFLNGVSLILFFYLLHQRKYLFLATFLMAISINLHPNALLLAPFFLVLPPKNALRYTILAGVLALIIFILSLWGAHTINSYYTFEHFISGLKNYMHLYVTGSLGVLFNNSLYGAIRTLLIAWKINVDPSTLLLINEVISGVGLLTILLTIYAKIKKYLTDYEFAFLLMAIYTLSSSIFATYHLLPYLFFLLIPFSQKNPKSLSPKHLNVILATSVFLIVPKNYIFIDFIYKGLLSIETLLNPFLLLVAVWIILGNALRSEEKKILESFRIFFVQGNGYFWFGLFVILLYLLSLCREPLYISIFDILDSTIPQLKILAHSGMIFANNHTIVPNMMDGLPRAVYGSEFNVLLWLNYLFNPKTAYIINQVLIHIVAYVSMYLLLSKYVITERSHIARLTILAGALYYGTLPFFSPEGLSIPLLPLVTMSLIDIKKGVDTKWDWLLLVLLPLYSSFIFIYMFYIAMAGIYCLWDSVVNRKINWRFFSAIVLMGILFLLVEYRLVLLSFFDHKFVSHRQEFHIFFSYDPLEAFRKGHVFFLNGHPQHLVDLSMPYVIPIILLGMFLSLGKRRFSRVESMIIWLTVLIGFVTDTWTYLLTQLYTIPLLTIFALLVYLLTKGPKIVPVLFLLQILFGVLTFIMFCSCAESLQEYFPILKTLNVSRAAFVQPLIWGVLLALSIDQIRKRLEYSTAFLWLFIIAQLFLAFNSKEYSNRSLNKFATFESYYEPSVFEKLKKHLPPHSKARVVSYGIEPAVALYNGFYTIDGYVTNYPLAYKHKFRKVIEEYLSKIKKGNKFDRWGSKAYIMSMPNQLDTYKIVKGVVVHKPSFNIASICNLGAKYLISSYKIDLNLLKQIVYIKGAKDSWDIYLYRLPCRPKSQ</sequence>
<dbReference type="InterPro" id="IPR046107">
    <property type="entry name" value="DUF6044"/>
</dbReference>
<name>E6X2Z9_NITSE</name>
<feature type="transmembrane region" description="Helical" evidence="1">
    <location>
        <begin position="417"/>
        <end position="437"/>
    </location>
</feature>
<evidence type="ECO:0000313" key="3">
    <source>
        <dbReference type="Proteomes" id="UP000008633"/>
    </source>
</evidence>
<feature type="transmembrane region" description="Helical" evidence="1">
    <location>
        <begin position="21"/>
        <end position="41"/>
    </location>
</feature>
<dbReference type="EMBL" id="CP002452">
    <property type="protein sequence ID" value="ADV47282.1"/>
    <property type="molecule type" value="Genomic_DNA"/>
</dbReference>
<feature type="transmembrane region" description="Helical" evidence="1">
    <location>
        <begin position="799"/>
        <end position="823"/>
    </location>
</feature>
<dbReference type="Pfam" id="PF19510">
    <property type="entry name" value="DUF6044"/>
    <property type="match status" value="1"/>
</dbReference>
<accession>E6X2Z9</accession>
<keyword evidence="3" id="KW-1185">Reference proteome</keyword>
<protein>
    <submittedName>
        <fullName evidence="2">Uncharacterized protein</fullName>
    </submittedName>
</protein>
<feature type="transmembrane region" description="Helical" evidence="1">
    <location>
        <begin position="232"/>
        <end position="254"/>
    </location>
</feature>
<feature type="transmembrane region" description="Helical" evidence="1">
    <location>
        <begin position="342"/>
        <end position="373"/>
    </location>
</feature>
<feature type="transmembrane region" description="Helical" evidence="1">
    <location>
        <begin position="835"/>
        <end position="854"/>
    </location>
</feature>
<feature type="transmembrane region" description="Helical" evidence="1">
    <location>
        <begin position="754"/>
        <end position="770"/>
    </location>
</feature>
<feature type="transmembrane region" description="Helical" evidence="1">
    <location>
        <begin position="571"/>
        <end position="590"/>
    </location>
</feature>
<dbReference type="eggNOG" id="ENOG502Z7KA">
    <property type="taxonomic scope" value="Bacteria"/>
</dbReference>
<dbReference type="STRING" id="749222.Nitsa_2040"/>
<feature type="transmembrane region" description="Helical" evidence="1">
    <location>
        <begin position="660"/>
        <end position="684"/>
    </location>
</feature>
<feature type="transmembrane region" description="Helical" evidence="1">
    <location>
        <begin position="619"/>
        <end position="648"/>
    </location>
</feature>
<keyword evidence="1" id="KW-0812">Transmembrane</keyword>
<keyword evidence="1" id="KW-0472">Membrane</keyword>
<feature type="transmembrane region" description="Helical" evidence="1">
    <location>
        <begin position="178"/>
        <end position="194"/>
    </location>
</feature>
<feature type="transmembrane region" description="Helical" evidence="1">
    <location>
        <begin position="274"/>
        <end position="298"/>
    </location>
</feature>
<feature type="transmembrane region" description="Helical" evidence="1">
    <location>
        <begin position="861"/>
        <end position="880"/>
    </location>
</feature>
<feature type="transmembrane region" description="Helical" evidence="1">
    <location>
        <begin position="128"/>
        <end position="150"/>
    </location>
</feature>
<evidence type="ECO:0000313" key="2">
    <source>
        <dbReference type="EMBL" id="ADV47282.1"/>
    </source>
</evidence>